<dbReference type="Proteomes" id="UP000315471">
    <property type="component" value="Unassembled WGS sequence"/>
</dbReference>
<evidence type="ECO:0000256" key="1">
    <source>
        <dbReference type="SAM" id="MobiDB-lite"/>
    </source>
</evidence>
<evidence type="ECO:0000313" key="2">
    <source>
        <dbReference type="EMBL" id="TWU36483.1"/>
    </source>
</evidence>
<dbReference type="AlphaFoldDB" id="A0A5C6DGS6"/>
<proteinExistence type="predicted"/>
<reference evidence="2 3" key="1">
    <citation type="submission" date="2019-02" db="EMBL/GenBank/DDBJ databases">
        <title>Deep-cultivation of Planctomycetes and their phenomic and genomic characterization uncovers novel biology.</title>
        <authorList>
            <person name="Wiegand S."/>
            <person name="Jogler M."/>
            <person name="Boedeker C."/>
            <person name="Pinto D."/>
            <person name="Vollmers J."/>
            <person name="Rivas-Marin E."/>
            <person name="Kohn T."/>
            <person name="Peeters S.H."/>
            <person name="Heuer A."/>
            <person name="Rast P."/>
            <person name="Oberbeckmann S."/>
            <person name="Bunk B."/>
            <person name="Jeske O."/>
            <person name="Meyerdierks A."/>
            <person name="Storesund J.E."/>
            <person name="Kallscheuer N."/>
            <person name="Luecker S."/>
            <person name="Lage O.M."/>
            <person name="Pohl T."/>
            <person name="Merkel B.J."/>
            <person name="Hornburger P."/>
            <person name="Mueller R.-W."/>
            <person name="Bruemmer F."/>
            <person name="Labrenz M."/>
            <person name="Spormann A.M."/>
            <person name="Op Den Camp H."/>
            <person name="Overmann J."/>
            <person name="Amann R."/>
            <person name="Jetten M.S.M."/>
            <person name="Mascher T."/>
            <person name="Medema M.H."/>
            <person name="Devos D.P."/>
            <person name="Kaster A.-K."/>
            <person name="Ovreas L."/>
            <person name="Rohde M."/>
            <person name="Galperin M.Y."/>
            <person name="Jogler C."/>
        </authorList>
    </citation>
    <scope>NUCLEOTIDE SEQUENCE [LARGE SCALE GENOMIC DNA]</scope>
    <source>
        <strain evidence="2 3">Q31b</strain>
    </source>
</reference>
<dbReference type="EMBL" id="SJPY01000008">
    <property type="protein sequence ID" value="TWU36483.1"/>
    <property type="molecule type" value="Genomic_DNA"/>
</dbReference>
<sequence length="283" mass="32285">MRSWHRRSRQREQVRLLLVVDEATCPVRLESLPRPLRQKLPSRSSAMKKQLATAPAARERRCECLHRHCRSLRRTRMAGRALALTVAVSRPWSKRGPTTTTECLGISQSLREVQCEGLTNFLARLIVSLPLQTLRKLPTLSSCCNSNNSSMQAHLRWRFLWLPSTIGQPKTWAVRHHSHVPTEVFLHRYGNSICPSKTRLSSNHKHNFRKDTGPPRQQTAWPSAFLSVQQRTQPTRESWQSDRGVETPAAVEKMQTKLARCPKRTAIGSLLTLQILAEPAFSP</sequence>
<name>A0A5C6DGS6_9BACT</name>
<protein>
    <submittedName>
        <fullName evidence="2">Uncharacterized protein</fullName>
    </submittedName>
</protein>
<evidence type="ECO:0000313" key="3">
    <source>
        <dbReference type="Proteomes" id="UP000315471"/>
    </source>
</evidence>
<accession>A0A5C6DGS6</accession>
<feature type="region of interest" description="Disordered" evidence="1">
    <location>
        <begin position="200"/>
        <end position="221"/>
    </location>
</feature>
<keyword evidence="3" id="KW-1185">Reference proteome</keyword>
<comment type="caution">
    <text evidence="2">The sequence shown here is derived from an EMBL/GenBank/DDBJ whole genome shotgun (WGS) entry which is preliminary data.</text>
</comment>
<organism evidence="2 3">
    <name type="scientific">Novipirellula aureliae</name>
    <dbReference type="NCBI Taxonomy" id="2527966"/>
    <lineage>
        <taxon>Bacteria</taxon>
        <taxon>Pseudomonadati</taxon>
        <taxon>Planctomycetota</taxon>
        <taxon>Planctomycetia</taxon>
        <taxon>Pirellulales</taxon>
        <taxon>Pirellulaceae</taxon>
        <taxon>Novipirellula</taxon>
    </lineage>
</organism>
<gene>
    <name evidence="2" type="ORF">Q31b_47640</name>
</gene>